<organism evidence="1">
    <name type="scientific">freshwater metagenome</name>
    <dbReference type="NCBI Taxonomy" id="449393"/>
    <lineage>
        <taxon>unclassified sequences</taxon>
        <taxon>metagenomes</taxon>
        <taxon>ecological metagenomes</taxon>
    </lineage>
</organism>
<sequence>MRLDCGFANGGLTNLSLTRLRLFLGGGGIQSLAGLEAELNARKGAGVARLLPSGVANRLRSLVRGAGHKDTVFVGLASIPSRVESLEKVINSLLGQADEIGVYLNNYEDVPAFLKHPRIRVARSQKHGDVRDNGKFFFVEKTKATFYATVDDDISYPDNYIAELVRYQKLLGGTQAVGVHGSIYPRPVKKLLSNRYLFHFSHPTEALTPVDMLGTGTLLFNRRYWGLRYSEILTPGMADVWLAVAAAKRGFGLWSIPRTENWMHALEQDEEGNLFQEGKFDDSVQVAALTEARIGSSRESLLERIVRMPWAGADFAIDSAVALAQAAARLSLPPIDLARLKLYAGAIVAHKREAKSQAVFAAETSEVDYVDQLLKRVAGIRDAEQVNFETAYLAALEGVDEAALPAYQRRDKALLAAKAAAPTA</sequence>
<dbReference type="AlphaFoldDB" id="A0A6J6C681"/>
<protein>
    <submittedName>
        <fullName evidence="1">Unannotated protein</fullName>
    </submittedName>
</protein>
<dbReference type="InterPro" id="IPR029044">
    <property type="entry name" value="Nucleotide-diphossugar_trans"/>
</dbReference>
<accession>A0A6J6C681</accession>
<name>A0A6J6C681_9ZZZZ</name>
<gene>
    <name evidence="1" type="ORF">UFOPK1410_01015</name>
</gene>
<dbReference type="Gene3D" id="3.90.550.10">
    <property type="entry name" value="Spore Coat Polysaccharide Biosynthesis Protein SpsA, Chain A"/>
    <property type="match status" value="1"/>
</dbReference>
<proteinExistence type="predicted"/>
<reference evidence="1" key="1">
    <citation type="submission" date="2020-05" db="EMBL/GenBank/DDBJ databases">
        <authorList>
            <person name="Chiriac C."/>
            <person name="Salcher M."/>
            <person name="Ghai R."/>
            <person name="Kavagutti S V."/>
        </authorList>
    </citation>
    <scope>NUCLEOTIDE SEQUENCE</scope>
</reference>
<dbReference type="SUPFAM" id="SSF53448">
    <property type="entry name" value="Nucleotide-diphospho-sugar transferases"/>
    <property type="match status" value="1"/>
</dbReference>
<dbReference type="EMBL" id="CAEZSH010000162">
    <property type="protein sequence ID" value="CAB4546706.1"/>
    <property type="molecule type" value="Genomic_DNA"/>
</dbReference>
<evidence type="ECO:0000313" key="1">
    <source>
        <dbReference type="EMBL" id="CAB4546706.1"/>
    </source>
</evidence>